<evidence type="ECO:0000313" key="2">
    <source>
        <dbReference type="Proteomes" id="UP000308054"/>
    </source>
</evidence>
<dbReference type="EMBL" id="SRXW01000003">
    <property type="protein sequence ID" value="TGY88471.1"/>
    <property type="molecule type" value="Genomic_DNA"/>
</dbReference>
<dbReference type="InterPro" id="IPR043019">
    <property type="entry name" value="GrlR_sf"/>
</dbReference>
<evidence type="ECO:0000313" key="1">
    <source>
        <dbReference type="EMBL" id="TGY88471.1"/>
    </source>
</evidence>
<name>A0A4S2GZV9_9PROT</name>
<dbReference type="OrthoDB" id="7856226at2"/>
<dbReference type="AlphaFoldDB" id="A0A4S2GZV9"/>
<protein>
    <recommendedName>
        <fullName evidence="3">T3SS negative regulator,GrlR</fullName>
    </recommendedName>
</protein>
<comment type="caution">
    <text evidence="1">The sequence shown here is derived from an EMBL/GenBank/DDBJ whole genome shotgun (WGS) entry which is preliminary data.</text>
</comment>
<dbReference type="Proteomes" id="UP000308054">
    <property type="component" value="Unassembled WGS sequence"/>
</dbReference>
<accession>A0A4S2GZV9</accession>
<gene>
    <name evidence="1" type="ORF">E5163_11690</name>
</gene>
<reference evidence="1 2" key="1">
    <citation type="journal article" date="2017" name="Int. J. Syst. Evol. Microbiol.">
        <title>Marinicauda algicola sp. nov., isolated from a marine red alga Rhodosorus marinus.</title>
        <authorList>
            <person name="Jeong S.E."/>
            <person name="Jeon S.H."/>
            <person name="Chun B.H."/>
            <person name="Kim D.W."/>
            <person name="Jeon C.O."/>
        </authorList>
    </citation>
    <scope>NUCLEOTIDE SEQUENCE [LARGE SCALE GENOMIC DNA]</scope>
    <source>
        <strain evidence="1 2">JCM 31718</strain>
    </source>
</reference>
<dbReference type="InterPro" id="IPR032417">
    <property type="entry name" value="GrlR"/>
</dbReference>
<dbReference type="Gene3D" id="2.40.128.380">
    <property type="entry name" value="T3SS negative regulator GrlR"/>
    <property type="match status" value="1"/>
</dbReference>
<dbReference type="RefSeq" id="WP_135996317.1">
    <property type="nucleotide sequence ID" value="NZ_CP071057.1"/>
</dbReference>
<proteinExistence type="predicted"/>
<organism evidence="1 2">
    <name type="scientific">Marinicauda algicola</name>
    <dbReference type="NCBI Taxonomy" id="2029849"/>
    <lineage>
        <taxon>Bacteria</taxon>
        <taxon>Pseudomonadati</taxon>
        <taxon>Pseudomonadota</taxon>
        <taxon>Alphaproteobacteria</taxon>
        <taxon>Maricaulales</taxon>
        <taxon>Maricaulaceae</taxon>
        <taxon>Marinicauda</taxon>
    </lineage>
</organism>
<dbReference type="Pfam" id="PF16518">
    <property type="entry name" value="GrlR"/>
    <property type="match status" value="1"/>
</dbReference>
<evidence type="ECO:0008006" key="3">
    <source>
        <dbReference type="Google" id="ProtNLM"/>
    </source>
</evidence>
<sequence length="107" mass="11632">MKDGLYIAHFRTPLDEGAGVIVISAGRVLGGDSGMYYSGHVSGEDDRIAVEMTVRKHNETAQSVFGDFETFKLTLTGRERAGIYEFQGRADAAPSMKFTATLEPAEL</sequence>
<keyword evidence="2" id="KW-1185">Reference proteome</keyword>